<dbReference type="AlphaFoldDB" id="A0AAD7FDV5"/>
<evidence type="ECO:0000256" key="1">
    <source>
        <dbReference type="SAM" id="MobiDB-lite"/>
    </source>
</evidence>
<reference evidence="2" key="1">
    <citation type="submission" date="2023-03" db="EMBL/GenBank/DDBJ databases">
        <title>Massive genome expansion in bonnet fungi (Mycena s.s.) driven by repeated elements and novel gene families across ecological guilds.</title>
        <authorList>
            <consortium name="Lawrence Berkeley National Laboratory"/>
            <person name="Harder C.B."/>
            <person name="Miyauchi S."/>
            <person name="Viragh M."/>
            <person name="Kuo A."/>
            <person name="Thoen E."/>
            <person name="Andreopoulos B."/>
            <person name="Lu D."/>
            <person name="Skrede I."/>
            <person name="Drula E."/>
            <person name="Henrissat B."/>
            <person name="Morin E."/>
            <person name="Kohler A."/>
            <person name="Barry K."/>
            <person name="LaButti K."/>
            <person name="Morin E."/>
            <person name="Salamov A."/>
            <person name="Lipzen A."/>
            <person name="Mereny Z."/>
            <person name="Hegedus B."/>
            <person name="Baldrian P."/>
            <person name="Stursova M."/>
            <person name="Weitz H."/>
            <person name="Taylor A."/>
            <person name="Grigoriev I.V."/>
            <person name="Nagy L.G."/>
            <person name="Martin F."/>
            <person name="Kauserud H."/>
        </authorList>
    </citation>
    <scope>NUCLEOTIDE SEQUENCE</scope>
    <source>
        <strain evidence="2">9284</strain>
    </source>
</reference>
<gene>
    <name evidence="2" type="ORF">FB45DRAFT_873982</name>
</gene>
<accession>A0AAD7FDV5</accession>
<proteinExistence type="predicted"/>
<name>A0AAD7FDV5_9AGAR</name>
<comment type="caution">
    <text evidence="2">The sequence shown here is derived from an EMBL/GenBank/DDBJ whole genome shotgun (WGS) entry which is preliminary data.</text>
</comment>
<organism evidence="2 3">
    <name type="scientific">Roridomyces roridus</name>
    <dbReference type="NCBI Taxonomy" id="1738132"/>
    <lineage>
        <taxon>Eukaryota</taxon>
        <taxon>Fungi</taxon>
        <taxon>Dikarya</taxon>
        <taxon>Basidiomycota</taxon>
        <taxon>Agaricomycotina</taxon>
        <taxon>Agaricomycetes</taxon>
        <taxon>Agaricomycetidae</taxon>
        <taxon>Agaricales</taxon>
        <taxon>Marasmiineae</taxon>
        <taxon>Mycenaceae</taxon>
        <taxon>Roridomyces</taxon>
    </lineage>
</organism>
<protein>
    <submittedName>
        <fullName evidence="2">Uncharacterized protein</fullName>
    </submittedName>
</protein>
<dbReference type="Proteomes" id="UP001221142">
    <property type="component" value="Unassembled WGS sequence"/>
</dbReference>
<sequence length="124" mass="14128">MDTMPKGRGNTKELQGAQIYLYANAELLGALKDLDLAQTCSIFKPETEYHLEQHKYGLVKPKWFAEILDWIKKAPSPPPDLIRSWEQQQKAVEQCYACLREMNPDIFGSDKSDSGSDIFDSDDD</sequence>
<evidence type="ECO:0000313" key="3">
    <source>
        <dbReference type="Proteomes" id="UP001221142"/>
    </source>
</evidence>
<feature type="region of interest" description="Disordered" evidence="1">
    <location>
        <begin position="105"/>
        <end position="124"/>
    </location>
</feature>
<keyword evidence="3" id="KW-1185">Reference proteome</keyword>
<evidence type="ECO:0000313" key="2">
    <source>
        <dbReference type="EMBL" id="KAJ7614456.1"/>
    </source>
</evidence>
<dbReference type="EMBL" id="JARKIF010000026">
    <property type="protein sequence ID" value="KAJ7614456.1"/>
    <property type="molecule type" value="Genomic_DNA"/>
</dbReference>